<gene>
    <name evidence="2" type="ORF">LNV07_23925</name>
</gene>
<dbReference type="EMBL" id="JAJIRN010000012">
    <property type="protein sequence ID" value="MCV2371149.1"/>
    <property type="molecule type" value="Genomic_DNA"/>
</dbReference>
<evidence type="ECO:0000313" key="3">
    <source>
        <dbReference type="Proteomes" id="UP001209701"/>
    </source>
</evidence>
<dbReference type="Proteomes" id="UP001209701">
    <property type="component" value="Unassembled WGS sequence"/>
</dbReference>
<comment type="caution">
    <text evidence="2">The sequence shown here is derived from an EMBL/GenBank/DDBJ whole genome shotgun (WGS) entry which is preliminary data.</text>
</comment>
<keyword evidence="3" id="KW-1185">Reference proteome</keyword>
<feature type="signal peptide" evidence="1">
    <location>
        <begin position="1"/>
        <end position="30"/>
    </location>
</feature>
<name>A0ABT2YM41_9BURK</name>
<dbReference type="PANTHER" id="PTHR33361:SF15">
    <property type="entry name" value="DUF885 FAMILY LIPOPROTEIN"/>
    <property type="match status" value="1"/>
</dbReference>
<protein>
    <submittedName>
        <fullName evidence="2">DUF885 domain-containing protein</fullName>
    </submittedName>
</protein>
<proteinExistence type="predicted"/>
<evidence type="ECO:0000313" key="2">
    <source>
        <dbReference type="EMBL" id="MCV2371149.1"/>
    </source>
</evidence>
<dbReference type="PANTHER" id="PTHR33361">
    <property type="entry name" value="GLR0591 PROTEIN"/>
    <property type="match status" value="1"/>
</dbReference>
<organism evidence="2 3">
    <name type="scientific">Roseateles oligotrophus</name>
    <dbReference type="NCBI Taxonomy" id="1769250"/>
    <lineage>
        <taxon>Bacteria</taxon>
        <taxon>Pseudomonadati</taxon>
        <taxon>Pseudomonadota</taxon>
        <taxon>Betaproteobacteria</taxon>
        <taxon>Burkholderiales</taxon>
        <taxon>Sphaerotilaceae</taxon>
        <taxon>Roseateles</taxon>
    </lineage>
</organism>
<dbReference type="InterPro" id="IPR010281">
    <property type="entry name" value="DUF885"/>
</dbReference>
<evidence type="ECO:0000256" key="1">
    <source>
        <dbReference type="SAM" id="SignalP"/>
    </source>
</evidence>
<keyword evidence="1" id="KW-0732">Signal</keyword>
<dbReference type="Pfam" id="PF05960">
    <property type="entry name" value="DUF885"/>
    <property type="match status" value="1"/>
</dbReference>
<reference evidence="2 3" key="1">
    <citation type="submission" date="2021-11" db="EMBL/GenBank/DDBJ databases">
        <authorList>
            <person name="Liang Q."/>
            <person name="Mou H."/>
            <person name="Liu Z."/>
        </authorList>
    </citation>
    <scope>NUCLEOTIDE SEQUENCE [LARGE SCALE GENOMIC DNA]</scope>
    <source>
        <strain evidence="2 3">CHU3</strain>
    </source>
</reference>
<feature type="chain" id="PRO_5046506955" evidence="1">
    <location>
        <begin position="31"/>
        <end position="603"/>
    </location>
</feature>
<sequence>MTRQPFPRLKASAAALLLFGMGALAPGAQAKEAAPLRPQVAAPLSSFDAEVNTFLAAYWRMFPDAAVAAGRYAEAARLPAPTEALRKQQLAFAEQWLQRLAGLNKNTGLSAAQAGDLLLLDNHLQALRWSLTELRSDRWDPTEYNVADPFAQLLNKPDFAPLPQRLKLMDQRLRQVPAYYQAALAKLSEPSPLHLKLAIEQNSGALSLFRDDIPRAIKQAGLKPAEAAAITAHNAKALSALEEFIAGLQKIEKAQAGAGRSFRLGKALFEQKFAYEIQASVDAQTLYQRALAEKEALLQRMSAYADQLWPQCLAGEAVPADRSDKIARVIAKLSERHVAPERFVEDIKAQIPALEKWVVEHDLLTLDPSRPLVVRETPTYMRGVAGASISAPGLMDPKGVTYYNVDPLDKYTPEQAESFLREYNHWVLQVLNIHEAIPGHYVQLLYSNKSPSKVKALFGNGAMVEGWAVYAERMMMESGWGAVDGKPSAEMGLMYAKWNLRVVSNAILDYSVHVLGMSEAEAMNLLQREAFQSHTEATEKWHRAQVSSTQLSSYFAGFSEILALREALKAKQGSDFKLKAFHEEFLSHGSAPVRMVQKLMLGQ</sequence>
<accession>A0ABT2YM41</accession>
<dbReference type="RefSeq" id="WP_263573726.1">
    <property type="nucleotide sequence ID" value="NZ_JAJIRN010000012.1"/>
</dbReference>